<reference evidence="2 3" key="1">
    <citation type="submission" date="2021-06" db="EMBL/GenBank/DDBJ databases">
        <title>Caerostris extrusa draft genome.</title>
        <authorList>
            <person name="Kono N."/>
            <person name="Arakawa K."/>
        </authorList>
    </citation>
    <scope>NUCLEOTIDE SEQUENCE [LARGE SCALE GENOMIC DNA]</scope>
</reference>
<feature type="compositionally biased region" description="Basic and acidic residues" evidence="1">
    <location>
        <begin position="41"/>
        <end position="56"/>
    </location>
</feature>
<evidence type="ECO:0000313" key="3">
    <source>
        <dbReference type="Proteomes" id="UP001054945"/>
    </source>
</evidence>
<evidence type="ECO:0000256" key="1">
    <source>
        <dbReference type="SAM" id="MobiDB-lite"/>
    </source>
</evidence>
<gene>
    <name evidence="2" type="primary">AVEN_107297_1</name>
    <name evidence="2" type="ORF">CEXT_116741</name>
</gene>
<dbReference type="AlphaFoldDB" id="A0AAV4PRF4"/>
<keyword evidence="3" id="KW-1185">Reference proteome</keyword>
<accession>A0AAV4PRF4</accession>
<organism evidence="2 3">
    <name type="scientific">Caerostris extrusa</name>
    <name type="common">Bark spider</name>
    <name type="synonym">Caerostris bankana</name>
    <dbReference type="NCBI Taxonomy" id="172846"/>
    <lineage>
        <taxon>Eukaryota</taxon>
        <taxon>Metazoa</taxon>
        <taxon>Ecdysozoa</taxon>
        <taxon>Arthropoda</taxon>
        <taxon>Chelicerata</taxon>
        <taxon>Arachnida</taxon>
        <taxon>Araneae</taxon>
        <taxon>Araneomorphae</taxon>
        <taxon>Entelegynae</taxon>
        <taxon>Araneoidea</taxon>
        <taxon>Araneidae</taxon>
        <taxon>Caerostris</taxon>
    </lineage>
</organism>
<feature type="region of interest" description="Disordered" evidence="1">
    <location>
        <begin position="36"/>
        <end position="160"/>
    </location>
</feature>
<name>A0AAV4PRF4_CAEEX</name>
<feature type="compositionally biased region" description="Low complexity" evidence="1">
    <location>
        <begin position="124"/>
        <end position="134"/>
    </location>
</feature>
<feature type="compositionally biased region" description="Basic residues" evidence="1">
    <location>
        <begin position="84"/>
        <end position="115"/>
    </location>
</feature>
<dbReference type="Proteomes" id="UP001054945">
    <property type="component" value="Unassembled WGS sequence"/>
</dbReference>
<comment type="caution">
    <text evidence="2">The sequence shown here is derived from an EMBL/GenBank/DDBJ whole genome shotgun (WGS) entry which is preliminary data.</text>
</comment>
<protein>
    <submittedName>
        <fullName evidence="2">Uncharacterized protein</fullName>
    </submittedName>
</protein>
<evidence type="ECO:0000313" key="2">
    <source>
        <dbReference type="EMBL" id="GIX99244.1"/>
    </source>
</evidence>
<dbReference type="EMBL" id="BPLR01005021">
    <property type="protein sequence ID" value="GIX99244.1"/>
    <property type="molecule type" value="Genomic_DNA"/>
</dbReference>
<sequence>MSIRLRMSGRYKIVPESDNEKVEELMYENFSRHFGANDRGQAMEELPKPAPVKETKVPQLGGDEQSKRCCQSEKGKTISSIFRSGRRKGKGRKKKISRKERRIGKKKIRKRKTTQKKSDKIHSKSGSKPVSKSSTRLGKIGFAKRKIQKPVQERQILVKP</sequence>
<feature type="compositionally biased region" description="Basic and acidic residues" evidence="1">
    <location>
        <begin position="64"/>
        <end position="76"/>
    </location>
</feature>
<proteinExistence type="predicted"/>